<organism evidence="16 17">
    <name type="scientific">Aspergillus ibericus CBS 121593</name>
    <dbReference type="NCBI Taxonomy" id="1448316"/>
    <lineage>
        <taxon>Eukaryota</taxon>
        <taxon>Fungi</taxon>
        <taxon>Dikarya</taxon>
        <taxon>Ascomycota</taxon>
        <taxon>Pezizomycotina</taxon>
        <taxon>Eurotiomycetes</taxon>
        <taxon>Eurotiomycetidae</taxon>
        <taxon>Eurotiales</taxon>
        <taxon>Aspergillaceae</taxon>
        <taxon>Aspergillus</taxon>
        <taxon>Aspergillus subgen. Circumdati</taxon>
    </lineage>
</organism>
<dbReference type="VEuPathDB" id="FungiDB:BO80DRAFT_432085"/>
<gene>
    <name evidence="16" type="ORF">BO80DRAFT_432085</name>
</gene>
<dbReference type="AlphaFoldDB" id="A0A395HB83"/>
<keyword evidence="5 12" id="KW-0819">tRNA processing</keyword>
<keyword evidence="4 12" id="KW-0949">S-adenosyl-L-methionine</keyword>
<evidence type="ECO:0000256" key="7">
    <source>
        <dbReference type="ARBA" id="ARBA00039099"/>
    </source>
</evidence>
<evidence type="ECO:0000256" key="14">
    <source>
        <dbReference type="SAM" id="Phobius"/>
    </source>
</evidence>
<keyword evidence="17" id="KW-1185">Reference proteome</keyword>
<evidence type="ECO:0000256" key="2">
    <source>
        <dbReference type="ARBA" id="ARBA00022603"/>
    </source>
</evidence>
<evidence type="ECO:0000256" key="4">
    <source>
        <dbReference type="ARBA" id="ARBA00022691"/>
    </source>
</evidence>
<evidence type="ECO:0000256" key="13">
    <source>
        <dbReference type="SAM" id="MobiDB-lite"/>
    </source>
</evidence>
<protein>
    <recommendedName>
        <fullName evidence="7">tRNA (guanine(26)-N(2))-dimethyltransferase</fullName>
        <ecNumber evidence="7">2.1.1.216</ecNumber>
    </recommendedName>
    <alternativeName>
        <fullName evidence="10">tRNA 2,2-dimethylguanosine-26 methyltransferase</fullName>
    </alternativeName>
    <alternativeName>
        <fullName evidence="9">tRNA(guanine-26,N(2)-N(2)) methyltransferase</fullName>
    </alternativeName>
    <alternativeName>
        <fullName evidence="11">tRNA(m(2,2)G26)dimethyltransferase</fullName>
    </alternativeName>
</protein>
<dbReference type="Gene3D" id="3.40.50.150">
    <property type="entry name" value="Vaccinia Virus protein VP39"/>
    <property type="match status" value="1"/>
</dbReference>
<evidence type="ECO:0000256" key="10">
    <source>
        <dbReference type="ARBA" id="ARBA00082896"/>
    </source>
</evidence>
<evidence type="ECO:0000256" key="6">
    <source>
        <dbReference type="ARBA" id="ARBA00022884"/>
    </source>
</evidence>
<feature type="compositionally biased region" description="Basic and acidic residues" evidence="13">
    <location>
        <begin position="7"/>
        <end position="17"/>
    </location>
</feature>
<dbReference type="NCBIfam" id="TIGR00308">
    <property type="entry name" value="TRM1"/>
    <property type="match status" value="1"/>
</dbReference>
<feature type="transmembrane region" description="Helical" evidence="14">
    <location>
        <begin position="208"/>
        <end position="226"/>
    </location>
</feature>
<keyword evidence="6 12" id="KW-0694">RNA-binding</keyword>
<feature type="compositionally biased region" description="Basic and acidic residues" evidence="13">
    <location>
        <begin position="512"/>
        <end position="521"/>
    </location>
</feature>
<evidence type="ECO:0000259" key="15">
    <source>
        <dbReference type="Pfam" id="PF07950"/>
    </source>
</evidence>
<evidence type="ECO:0000256" key="5">
    <source>
        <dbReference type="ARBA" id="ARBA00022694"/>
    </source>
</evidence>
<feature type="region of interest" description="Disordered" evidence="13">
    <location>
        <begin position="491"/>
        <end position="544"/>
    </location>
</feature>
<feature type="transmembrane region" description="Helical" evidence="14">
    <location>
        <begin position="259"/>
        <end position="282"/>
    </location>
</feature>
<feature type="region of interest" description="Disordered" evidence="13">
    <location>
        <begin position="1"/>
        <end position="21"/>
    </location>
</feature>
<proteinExistence type="inferred from homology"/>
<dbReference type="PANTHER" id="PTHR10631:SF3">
    <property type="entry name" value="TRNA (GUANINE(26)-N(2))-DIMETHYLTRANSFERASE"/>
    <property type="match status" value="1"/>
</dbReference>
<dbReference type="GO" id="GO:0002940">
    <property type="term" value="P:tRNA N2-guanine methylation"/>
    <property type="evidence" value="ECO:0007669"/>
    <property type="project" value="TreeGrafter"/>
</dbReference>
<dbReference type="InterPro" id="IPR029063">
    <property type="entry name" value="SAM-dependent_MTases_sf"/>
</dbReference>
<dbReference type="InterPro" id="IPR034804">
    <property type="entry name" value="SQR/QFR_C/D"/>
</dbReference>
<dbReference type="GO" id="GO:0160104">
    <property type="term" value="F:tRNA (guanine(26)-N2)-dimethyltransferase activity"/>
    <property type="evidence" value="ECO:0007669"/>
    <property type="project" value="UniProtKB-EC"/>
</dbReference>
<dbReference type="Proteomes" id="UP000249402">
    <property type="component" value="Unassembled WGS sequence"/>
</dbReference>
<comment type="similarity">
    <text evidence="12">Belongs to the class I-like SAM-binding methyltransferase superfamily. Trm1 family.</text>
</comment>
<evidence type="ECO:0000256" key="11">
    <source>
        <dbReference type="ARBA" id="ARBA00083299"/>
    </source>
</evidence>
<keyword evidence="14" id="KW-1133">Transmembrane helix</keyword>
<dbReference type="InterPro" id="IPR012472">
    <property type="entry name" value="MCP1_TM"/>
</dbReference>
<dbReference type="PANTHER" id="PTHR10631">
    <property type="entry name" value="N 2 ,N 2 -DIMETHYLGUANOSINE TRNA METHYLTRANSFERASE"/>
    <property type="match status" value="1"/>
</dbReference>
<dbReference type="InterPro" id="IPR002905">
    <property type="entry name" value="Trm1"/>
</dbReference>
<dbReference type="EMBL" id="KZ824424">
    <property type="protein sequence ID" value="RAL04395.1"/>
    <property type="molecule type" value="Genomic_DNA"/>
</dbReference>
<dbReference type="EC" id="2.1.1.216" evidence="7"/>
<keyword evidence="14" id="KW-0472">Membrane</keyword>
<evidence type="ECO:0000313" key="17">
    <source>
        <dbReference type="Proteomes" id="UP000249402"/>
    </source>
</evidence>
<dbReference type="GeneID" id="37225643"/>
<dbReference type="Gene3D" id="3.30.56.70">
    <property type="entry name" value="N2,N2-dimethylguanosine tRNA methyltransferase, C-terminal domain"/>
    <property type="match status" value="1"/>
</dbReference>
<evidence type="ECO:0000256" key="1">
    <source>
        <dbReference type="ARBA" id="ARBA00022555"/>
    </source>
</evidence>
<evidence type="ECO:0000256" key="12">
    <source>
        <dbReference type="PROSITE-ProRule" id="PRU00958"/>
    </source>
</evidence>
<feature type="transmembrane region" description="Helical" evidence="14">
    <location>
        <begin position="317"/>
        <end position="340"/>
    </location>
</feature>
<dbReference type="SUPFAM" id="SSF53335">
    <property type="entry name" value="S-adenosyl-L-methionine-dependent methyltransferases"/>
    <property type="match status" value="1"/>
</dbReference>
<keyword evidence="1 12" id="KW-0820">tRNA-binding</keyword>
<comment type="catalytic activity">
    <reaction evidence="8">
        <text>guanosine(26) in tRNA + 2 S-adenosyl-L-methionine = N(2)-dimethylguanosine(26) in tRNA + 2 S-adenosyl-L-homocysteine + 2 H(+)</text>
        <dbReference type="Rhea" id="RHEA:43140"/>
        <dbReference type="Rhea" id="RHEA-COMP:10359"/>
        <dbReference type="Rhea" id="RHEA-COMP:10360"/>
        <dbReference type="ChEBI" id="CHEBI:15378"/>
        <dbReference type="ChEBI" id="CHEBI:57856"/>
        <dbReference type="ChEBI" id="CHEBI:59789"/>
        <dbReference type="ChEBI" id="CHEBI:74269"/>
        <dbReference type="ChEBI" id="CHEBI:74513"/>
        <dbReference type="EC" id="2.1.1.216"/>
    </reaction>
</comment>
<dbReference type="GO" id="GO:0005634">
    <property type="term" value="C:nucleus"/>
    <property type="evidence" value="ECO:0007669"/>
    <property type="project" value="TreeGrafter"/>
</dbReference>
<reference evidence="16 17" key="1">
    <citation type="submission" date="2018-02" db="EMBL/GenBank/DDBJ databases">
        <title>The genomes of Aspergillus section Nigri reveals drivers in fungal speciation.</title>
        <authorList>
            <consortium name="DOE Joint Genome Institute"/>
            <person name="Vesth T.C."/>
            <person name="Nybo J."/>
            <person name="Theobald S."/>
            <person name="Brandl J."/>
            <person name="Frisvad J.C."/>
            <person name="Nielsen K.F."/>
            <person name="Lyhne E.K."/>
            <person name="Kogle M.E."/>
            <person name="Kuo A."/>
            <person name="Riley R."/>
            <person name="Clum A."/>
            <person name="Nolan M."/>
            <person name="Lipzen A."/>
            <person name="Salamov A."/>
            <person name="Henrissat B."/>
            <person name="Wiebenga A."/>
            <person name="De vries R.P."/>
            <person name="Grigoriev I.V."/>
            <person name="Mortensen U.H."/>
            <person name="Andersen M.R."/>
            <person name="Baker S.E."/>
        </authorList>
    </citation>
    <scope>NUCLEOTIDE SEQUENCE [LARGE SCALE GENOMIC DNA]</scope>
    <source>
        <strain evidence="16 17">CBS 121593</strain>
    </source>
</reference>
<dbReference type="SUPFAM" id="SSF81343">
    <property type="entry name" value="Fumarate reductase respiratory complex transmembrane subunits"/>
    <property type="match status" value="1"/>
</dbReference>
<dbReference type="GO" id="GO:0000049">
    <property type="term" value="F:tRNA binding"/>
    <property type="evidence" value="ECO:0007669"/>
    <property type="project" value="UniProtKB-UniRule"/>
</dbReference>
<keyword evidence="14" id="KW-0812">Transmembrane</keyword>
<evidence type="ECO:0000256" key="8">
    <source>
        <dbReference type="ARBA" id="ARBA00051897"/>
    </source>
</evidence>
<evidence type="ECO:0000256" key="9">
    <source>
        <dbReference type="ARBA" id="ARBA00077143"/>
    </source>
</evidence>
<evidence type="ECO:0000313" key="16">
    <source>
        <dbReference type="EMBL" id="RAL04395.1"/>
    </source>
</evidence>
<dbReference type="InterPro" id="IPR042296">
    <property type="entry name" value="tRNA_met_Trm1_C"/>
</dbReference>
<dbReference type="Pfam" id="PF02005">
    <property type="entry name" value="TRM"/>
    <property type="match status" value="2"/>
</dbReference>
<dbReference type="RefSeq" id="XP_025578722.1">
    <property type="nucleotide sequence ID" value="XM_025720778.1"/>
</dbReference>
<sequence>MAASKESMTHRPDDIDTRSIFSMQELDPSPVDDEFSGLESGEYFPNERSPPATPQLTAGGWFSSLKLGLRGHSWDSWCTAKYIPIYHQHGKNISSEWLTVILASSSVSAFQRYSTYPPSLFLALHWANTSLIPLATRSVPESENFLLLTRPIYQSPSLEHLVLTVPVLIHIASGVALRNIRAARRARLYGAETRSQRSSLKFWPRMSLQARLGYSLVPLLGAHVLVNRITPLMVDGGSSGVSLGYVAHGFSRAPVIWNLYYMLFVAVGVWHFVGGWASWMGWRVTTVRKERGRKKGSLEGYLGYSESEQRVRRQKKMWWTVNGIAAVGASIWLAGALGMIGRAGQGYGWEASGWNEIYSQTGSMNSRLCAPCRALFIHSQTIHHRAIARCTPIFDRPPLRRLSTTPSPATDMSEQLIQYDGTEYRAVKEGLAYILNPPAQDAASKATKKDLKADDQCQSVFYNPIQQFNRDLSVLAIRAYGEHLLALKKQKAERKKQKATESCSAKGKKRKREEEHGKEPTQEDEATAKSRCSQAPAQHAEQDAAPSFTILDALSATGLRALRYASEIPFASYVVANDLSPSAIQSMKLNIKYNSLGDQIRPNTGDARAYMYSLQNQGTTPTAEPHTGKFDVIDLDPYGTAAPFMDAAVQGVKDGGLLCVTCTDAGVWASYGYPEKAFALYGGVPIKGPHCHEGGLRLILHGLASSAAKYGLAIEPLLSLSIDFYARVFVRVHRSPAEVKFSSGNMMMVYNCDSGCGAWSTQPLTQTKQKLDKKGDPFYHFGFAQGPAADSRCAHCGSKTHLSGPMWAGPLHNAHFIRKVLDMLPQADRKVYQTIDRIEGMLTTALEEDITLEGSGNDVDQEPTGAAGGDVPLGDPSAIIPRLDPAVRDEYPFYFSLSALSKVLHTSTVSIDSMRGALRHLGYRSTRSHARPNTIRTDAPWEVIWEVMREWVRQKSPIKEGVLKPGSPGAVIMSKCRENIQGRGEEDPSLALFKSEIEAATVGAKDVKDMVTKIEAALYRSGAREALWEKTVPGPQLNQPGMQKVAQDTKPFHSPKVAHRPHPSTLEVVFDEALGKETTKKRLVRYQINPRENWGPLSRASGGR</sequence>
<feature type="region of interest" description="Disordered" evidence="13">
    <location>
        <begin position="854"/>
        <end position="873"/>
    </location>
</feature>
<dbReference type="Pfam" id="PF07950">
    <property type="entry name" value="MCP1_TM"/>
    <property type="match status" value="1"/>
</dbReference>
<dbReference type="PROSITE" id="PS51626">
    <property type="entry name" value="SAM_MT_TRM1"/>
    <property type="match status" value="1"/>
</dbReference>
<evidence type="ECO:0000256" key="3">
    <source>
        <dbReference type="ARBA" id="ARBA00022679"/>
    </source>
</evidence>
<dbReference type="GO" id="GO:0016020">
    <property type="term" value="C:membrane"/>
    <property type="evidence" value="ECO:0007669"/>
    <property type="project" value="InterPro"/>
</dbReference>
<keyword evidence="3 12" id="KW-0808">Transferase</keyword>
<accession>A0A395HB83</accession>
<dbReference type="STRING" id="1448316.A0A395HB83"/>
<dbReference type="OrthoDB" id="6349953at2759"/>
<name>A0A395HB83_9EURO</name>
<dbReference type="CDD" id="cd02440">
    <property type="entry name" value="AdoMet_MTases"/>
    <property type="match status" value="1"/>
</dbReference>
<feature type="domain" description="Mitochondrial adapter protein MCP1 transmembrane" evidence="15">
    <location>
        <begin position="218"/>
        <end position="344"/>
    </location>
</feature>
<keyword evidence="2 12" id="KW-0489">Methyltransferase</keyword>
<dbReference type="FunFam" id="3.30.56.70:FF:000001">
    <property type="entry name" value="tRNA (guanine(26)-N(2))-dimethyltransferase"/>
    <property type="match status" value="1"/>
</dbReference>